<dbReference type="GO" id="GO:0019305">
    <property type="term" value="P:dTDP-rhamnose biosynthetic process"/>
    <property type="evidence" value="ECO:0007669"/>
    <property type="project" value="TreeGrafter"/>
</dbReference>
<evidence type="ECO:0000256" key="1">
    <source>
        <dbReference type="PIRSR" id="PIRSR600888-3"/>
    </source>
</evidence>
<accession>A0A519BEE8</accession>
<organism evidence="2 3">
    <name type="scientific">Acididesulfobacter guangdongensis</name>
    <dbReference type="NCBI Taxonomy" id="2597225"/>
    <lineage>
        <taxon>Bacteria</taxon>
        <taxon>Deltaproteobacteria</taxon>
        <taxon>Candidatus Acidulodesulfobacterales</taxon>
        <taxon>Candidatus Acididesulfobacter</taxon>
    </lineage>
</organism>
<dbReference type="PANTHER" id="PTHR21047">
    <property type="entry name" value="DTDP-6-DEOXY-D-GLUCOSE-3,5 EPIMERASE"/>
    <property type="match status" value="1"/>
</dbReference>
<dbReference type="Pfam" id="PF00908">
    <property type="entry name" value="dTDP_sugar_isom"/>
    <property type="match status" value="1"/>
</dbReference>
<dbReference type="InterPro" id="IPR000888">
    <property type="entry name" value="RmlC-like"/>
</dbReference>
<dbReference type="InterPro" id="IPR011051">
    <property type="entry name" value="RmlC_Cupin_sf"/>
</dbReference>
<dbReference type="GO" id="GO:0005829">
    <property type="term" value="C:cytosol"/>
    <property type="evidence" value="ECO:0007669"/>
    <property type="project" value="TreeGrafter"/>
</dbReference>
<dbReference type="Proteomes" id="UP000316562">
    <property type="component" value="Unassembled WGS sequence"/>
</dbReference>
<dbReference type="PANTHER" id="PTHR21047:SF2">
    <property type="entry name" value="THYMIDINE DIPHOSPHO-4-KETO-RHAMNOSE 3,5-EPIMERASE"/>
    <property type="match status" value="1"/>
</dbReference>
<dbReference type="EMBL" id="SGBC01000004">
    <property type="protein sequence ID" value="RZD15639.1"/>
    <property type="molecule type" value="Genomic_DNA"/>
</dbReference>
<sequence length="161" mass="18294">MENLNFKIGKIDGIAVLPVAKNIDERGWLAELYRTDELDESIFPKMAYVSLTNQGVRRGPHEHKTQTDYFCFIGPSNFKIILWDNRKSSKTYMNKTVLFFGEDKPASVIVPPGVVHAYKNIGITAGIVINAANVLYAGYKKQEPVDEIRYENDAETIFKFD</sequence>
<feature type="site" description="Participates in a stacking interaction with the thymidine ring of dTDP-4-oxo-6-deoxyglucose" evidence="1">
    <location>
        <position position="136"/>
    </location>
</feature>
<reference evidence="2 3" key="1">
    <citation type="journal article" date="2019" name="ISME J.">
        <title>Insights into ecological role of a new deltaproteobacterial order Candidatus Acidulodesulfobacterales by metagenomics and metatranscriptomics.</title>
        <authorList>
            <person name="Tan S."/>
            <person name="Liu J."/>
            <person name="Fang Y."/>
            <person name="Hedlund B.P."/>
            <person name="Lian Z.H."/>
            <person name="Huang L.Y."/>
            <person name="Li J.T."/>
            <person name="Huang L.N."/>
            <person name="Li W.J."/>
            <person name="Jiang H.C."/>
            <person name="Dong H.L."/>
            <person name="Shu W.S."/>
        </authorList>
    </citation>
    <scope>NUCLEOTIDE SEQUENCE [LARGE SCALE GENOMIC DNA]</scope>
    <source>
        <strain evidence="2">AP2</strain>
    </source>
</reference>
<dbReference type="SUPFAM" id="SSF51182">
    <property type="entry name" value="RmlC-like cupins"/>
    <property type="match status" value="1"/>
</dbReference>
<evidence type="ECO:0000313" key="2">
    <source>
        <dbReference type="EMBL" id="RZD15639.1"/>
    </source>
</evidence>
<dbReference type="AlphaFoldDB" id="A0A519BEE8"/>
<dbReference type="GO" id="GO:0000271">
    <property type="term" value="P:polysaccharide biosynthetic process"/>
    <property type="evidence" value="ECO:0007669"/>
    <property type="project" value="TreeGrafter"/>
</dbReference>
<dbReference type="InterPro" id="IPR014710">
    <property type="entry name" value="RmlC-like_jellyroll"/>
</dbReference>
<dbReference type="Gene3D" id="2.60.120.10">
    <property type="entry name" value="Jelly Rolls"/>
    <property type="match status" value="1"/>
</dbReference>
<dbReference type="GO" id="GO:0008830">
    <property type="term" value="F:dTDP-4-dehydrorhamnose 3,5-epimerase activity"/>
    <property type="evidence" value="ECO:0007669"/>
    <property type="project" value="InterPro"/>
</dbReference>
<gene>
    <name evidence="2" type="ORF">EVJ46_08885</name>
</gene>
<comment type="caution">
    <text evidence="2">The sequence shown here is derived from an EMBL/GenBank/DDBJ whole genome shotgun (WGS) entry which is preliminary data.</text>
</comment>
<name>A0A519BEE8_ACIG2</name>
<proteinExistence type="predicted"/>
<protein>
    <submittedName>
        <fullName evidence="2">dTDP-4-dehydrorhamnose 3,5-epimerase</fullName>
    </submittedName>
</protein>
<evidence type="ECO:0000313" key="3">
    <source>
        <dbReference type="Proteomes" id="UP000316562"/>
    </source>
</evidence>